<dbReference type="Pfam" id="PF08327">
    <property type="entry name" value="AHSA1"/>
    <property type="match status" value="1"/>
</dbReference>
<dbReference type="InterPro" id="IPR023393">
    <property type="entry name" value="START-like_dom_sf"/>
</dbReference>
<dbReference type="Proteomes" id="UP000185192">
    <property type="component" value="Unassembled WGS sequence"/>
</dbReference>
<evidence type="ECO:0000256" key="3">
    <source>
        <dbReference type="SAM" id="SignalP"/>
    </source>
</evidence>
<evidence type="ECO:0000313" key="5">
    <source>
        <dbReference type="EMBL" id="SIN66824.1"/>
    </source>
</evidence>
<proteinExistence type="inferred from homology"/>
<keyword evidence="6" id="KW-1185">Reference proteome</keyword>
<evidence type="ECO:0000313" key="6">
    <source>
        <dbReference type="Proteomes" id="UP000185192"/>
    </source>
</evidence>
<feature type="region of interest" description="Disordered" evidence="2">
    <location>
        <begin position="179"/>
        <end position="199"/>
    </location>
</feature>
<dbReference type="Gene3D" id="3.30.530.20">
    <property type="match status" value="1"/>
</dbReference>
<dbReference type="STRING" id="1123272.SAMN02745824_1660"/>
<protein>
    <submittedName>
        <fullName evidence="5">Activator of Hsp90 ATPase homolog 1-like protein</fullName>
    </submittedName>
</protein>
<evidence type="ECO:0000259" key="4">
    <source>
        <dbReference type="Pfam" id="PF08327"/>
    </source>
</evidence>
<feature type="signal peptide" evidence="3">
    <location>
        <begin position="1"/>
        <end position="19"/>
    </location>
</feature>
<sequence length="199" mass="21356">MNKSALLIGLALVASPATAEVTNSAENGFTVRHQTQIAGSPEDVWKALIAPSKYWNGDHSWTGNAENFYLVPQAGGCFCELISTTDEDNIKTSDGSVQHMRVIFAHKNRMLRMSGALGPLQGEAVTGTLTVQMKPEGDQTAVRFTYKVGGYMEFPVDQIGPAVDGVIGEQLTRLAALFAPDPEPEGEASEDAEPVEEES</sequence>
<feature type="chain" id="PRO_5013201318" evidence="3">
    <location>
        <begin position="20"/>
        <end position="199"/>
    </location>
</feature>
<dbReference type="RefSeq" id="WP_074204547.1">
    <property type="nucleotide sequence ID" value="NZ_FSQW01000001.1"/>
</dbReference>
<dbReference type="OrthoDB" id="5735475at2"/>
<accession>A0A1N6D840</accession>
<comment type="similarity">
    <text evidence="1">Belongs to the AHA1 family.</text>
</comment>
<dbReference type="SUPFAM" id="SSF55961">
    <property type="entry name" value="Bet v1-like"/>
    <property type="match status" value="1"/>
</dbReference>
<feature type="domain" description="Activator of Hsp90 ATPase homologue 1/2-like C-terminal" evidence="4">
    <location>
        <begin position="40"/>
        <end position="178"/>
    </location>
</feature>
<organism evidence="5 6">
    <name type="scientific">Parasphingorhabdus marina DSM 22363</name>
    <dbReference type="NCBI Taxonomy" id="1123272"/>
    <lineage>
        <taxon>Bacteria</taxon>
        <taxon>Pseudomonadati</taxon>
        <taxon>Pseudomonadota</taxon>
        <taxon>Alphaproteobacteria</taxon>
        <taxon>Sphingomonadales</taxon>
        <taxon>Sphingomonadaceae</taxon>
        <taxon>Parasphingorhabdus</taxon>
    </lineage>
</organism>
<dbReference type="EMBL" id="FSQW01000001">
    <property type="protein sequence ID" value="SIN66824.1"/>
    <property type="molecule type" value="Genomic_DNA"/>
</dbReference>
<keyword evidence="3" id="KW-0732">Signal</keyword>
<feature type="compositionally biased region" description="Acidic residues" evidence="2">
    <location>
        <begin position="182"/>
        <end position="199"/>
    </location>
</feature>
<evidence type="ECO:0000256" key="1">
    <source>
        <dbReference type="ARBA" id="ARBA00006817"/>
    </source>
</evidence>
<evidence type="ECO:0000256" key="2">
    <source>
        <dbReference type="SAM" id="MobiDB-lite"/>
    </source>
</evidence>
<reference evidence="6" key="1">
    <citation type="submission" date="2016-11" db="EMBL/GenBank/DDBJ databases">
        <authorList>
            <person name="Varghese N."/>
            <person name="Submissions S."/>
        </authorList>
    </citation>
    <scope>NUCLEOTIDE SEQUENCE [LARGE SCALE GENOMIC DNA]</scope>
    <source>
        <strain evidence="6">DSM 22363</strain>
    </source>
</reference>
<dbReference type="AlphaFoldDB" id="A0A1N6D840"/>
<gene>
    <name evidence="5" type="ORF">SAMN02745824_1660</name>
</gene>
<name>A0A1N6D840_9SPHN</name>
<dbReference type="InterPro" id="IPR013538">
    <property type="entry name" value="ASHA1/2-like_C"/>
</dbReference>